<evidence type="ECO:0000256" key="8">
    <source>
        <dbReference type="SAM" id="SignalP"/>
    </source>
</evidence>
<evidence type="ECO:0000256" key="7">
    <source>
        <dbReference type="SAM" id="MobiDB-lite"/>
    </source>
</evidence>
<keyword evidence="4" id="KW-0175">Coiled coil</keyword>
<dbReference type="InterPro" id="IPR036056">
    <property type="entry name" value="Fibrinogen-like_C"/>
</dbReference>
<feature type="chain" id="PRO_5036498873" evidence="8">
    <location>
        <begin position="31"/>
        <end position="212"/>
    </location>
</feature>
<comment type="subcellular location">
    <subcellularLocation>
        <location evidence="1">Secreted</location>
    </subcellularLocation>
</comment>
<organism evidence="10 11">
    <name type="scientific">Trichonephila clavata</name>
    <name type="common">Joro spider</name>
    <name type="synonym">Nephila clavata</name>
    <dbReference type="NCBI Taxonomy" id="2740835"/>
    <lineage>
        <taxon>Eukaryota</taxon>
        <taxon>Metazoa</taxon>
        <taxon>Ecdysozoa</taxon>
        <taxon>Arthropoda</taxon>
        <taxon>Chelicerata</taxon>
        <taxon>Arachnida</taxon>
        <taxon>Araneae</taxon>
        <taxon>Araneomorphae</taxon>
        <taxon>Entelegynae</taxon>
        <taxon>Araneoidea</taxon>
        <taxon>Nephilidae</taxon>
        <taxon>Trichonephila</taxon>
    </lineage>
</organism>
<keyword evidence="5" id="KW-1015">Disulfide bond</keyword>
<feature type="compositionally biased region" description="Polar residues" evidence="7">
    <location>
        <begin position="81"/>
        <end position="95"/>
    </location>
</feature>
<feature type="compositionally biased region" description="Low complexity" evidence="7">
    <location>
        <begin position="96"/>
        <end position="123"/>
    </location>
</feature>
<evidence type="ECO:0000313" key="11">
    <source>
        <dbReference type="Proteomes" id="UP000887116"/>
    </source>
</evidence>
<evidence type="ECO:0000256" key="4">
    <source>
        <dbReference type="ARBA" id="ARBA00023054"/>
    </source>
</evidence>
<keyword evidence="2" id="KW-0964">Secreted</keyword>
<feature type="signal peptide" evidence="8">
    <location>
        <begin position="1"/>
        <end position="30"/>
    </location>
</feature>
<reference evidence="10" key="1">
    <citation type="submission" date="2020-07" db="EMBL/GenBank/DDBJ databases">
        <title>Multicomponent nature underlies the extraordinary mechanical properties of spider dragline silk.</title>
        <authorList>
            <person name="Kono N."/>
            <person name="Nakamura H."/>
            <person name="Mori M."/>
            <person name="Yoshida Y."/>
            <person name="Ohtoshi R."/>
            <person name="Malay A.D."/>
            <person name="Moran D.A.P."/>
            <person name="Tomita M."/>
            <person name="Numata K."/>
            <person name="Arakawa K."/>
        </authorList>
    </citation>
    <scope>NUCLEOTIDE SEQUENCE</scope>
</reference>
<dbReference type="SUPFAM" id="SSF56496">
    <property type="entry name" value="Fibrinogen C-terminal domain-like"/>
    <property type="match status" value="1"/>
</dbReference>
<dbReference type="PANTHER" id="PTHR47221">
    <property type="entry name" value="FIBRINOGEN ALPHA CHAIN"/>
    <property type="match status" value="1"/>
</dbReference>
<dbReference type="Proteomes" id="UP000887116">
    <property type="component" value="Unassembled WGS sequence"/>
</dbReference>
<dbReference type="InterPro" id="IPR002181">
    <property type="entry name" value="Fibrinogen_a/b/g_C_dom"/>
</dbReference>
<keyword evidence="3 8" id="KW-0732">Signal</keyword>
<evidence type="ECO:0000256" key="6">
    <source>
        <dbReference type="ARBA" id="ARBA00023180"/>
    </source>
</evidence>
<comment type="caution">
    <text evidence="10">The sequence shown here is derived from an EMBL/GenBank/DDBJ whole genome shotgun (WGS) entry which is preliminary data.</text>
</comment>
<feature type="region of interest" description="Disordered" evidence="7">
    <location>
        <begin position="79"/>
        <end position="126"/>
    </location>
</feature>
<name>A0A8X6KXL0_TRICU</name>
<sequence length="212" mass="23390">MFGKGFPPAVMGKTLIYTTLVLVLSSFVLSDDLIEDSSLVSDLPSPTEGPYSSTSGDEEISVSDESVIKGLTAFITKLHASPTSPEPTRTSYFPKTSSASTDTTTSTTRRSTTQVPSTSTPLTCPTPVPYPKPVDCEEVRRNGHNTSGIYTVWPRSRVAHCSLVVYCDMETSGGGWTVIQRRGRFDGPMNFFNKDWQRYKNGFGYLDQEFWL</sequence>
<accession>A0A8X6KXL0</accession>
<dbReference type="AlphaFoldDB" id="A0A8X6KXL0"/>
<evidence type="ECO:0000259" key="9">
    <source>
        <dbReference type="PROSITE" id="PS51406"/>
    </source>
</evidence>
<dbReference type="GO" id="GO:0005576">
    <property type="term" value="C:extracellular region"/>
    <property type="evidence" value="ECO:0007669"/>
    <property type="project" value="UniProtKB-SubCell"/>
</dbReference>
<dbReference type="PANTHER" id="PTHR47221:SF6">
    <property type="entry name" value="FIBRINOGEN ALPHA CHAIN"/>
    <property type="match status" value="1"/>
</dbReference>
<dbReference type="NCBIfam" id="NF040941">
    <property type="entry name" value="GGGWT_bact"/>
    <property type="match status" value="1"/>
</dbReference>
<evidence type="ECO:0000256" key="5">
    <source>
        <dbReference type="ARBA" id="ARBA00023157"/>
    </source>
</evidence>
<evidence type="ECO:0000256" key="1">
    <source>
        <dbReference type="ARBA" id="ARBA00004613"/>
    </source>
</evidence>
<dbReference type="OrthoDB" id="6145874at2759"/>
<dbReference type="Gene3D" id="3.90.215.10">
    <property type="entry name" value="Gamma Fibrinogen, chain A, domain 1"/>
    <property type="match status" value="1"/>
</dbReference>
<dbReference type="Pfam" id="PF00147">
    <property type="entry name" value="Fibrinogen_C"/>
    <property type="match status" value="1"/>
</dbReference>
<proteinExistence type="predicted"/>
<dbReference type="InterPro" id="IPR014716">
    <property type="entry name" value="Fibrinogen_a/b/g_C_1"/>
</dbReference>
<protein>
    <submittedName>
        <fullName evidence="10">Techylectin-5A</fullName>
    </submittedName>
</protein>
<dbReference type="InterPro" id="IPR037579">
    <property type="entry name" value="FIB_ANG-like"/>
</dbReference>
<gene>
    <name evidence="10" type="ORF">TNCT_555291</name>
</gene>
<dbReference type="EMBL" id="BMAO01033356">
    <property type="protein sequence ID" value="GFQ88939.1"/>
    <property type="molecule type" value="Genomic_DNA"/>
</dbReference>
<dbReference type="PROSITE" id="PS51406">
    <property type="entry name" value="FIBRINOGEN_C_2"/>
    <property type="match status" value="1"/>
</dbReference>
<evidence type="ECO:0000256" key="3">
    <source>
        <dbReference type="ARBA" id="ARBA00022729"/>
    </source>
</evidence>
<evidence type="ECO:0000313" key="10">
    <source>
        <dbReference type="EMBL" id="GFQ88939.1"/>
    </source>
</evidence>
<feature type="domain" description="Fibrinogen C-terminal" evidence="9">
    <location>
        <begin position="127"/>
        <end position="212"/>
    </location>
</feature>
<feature type="non-terminal residue" evidence="10">
    <location>
        <position position="1"/>
    </location>
</feature>
<keyword evidence="6" id="KW-0325">Glycoprotein</keyword>
<feature type="region of interest" description="Disordered" evidence="7">
    <location>
        <begin position="38"/>
        <end position="60"/>
    </location>
</feature>
<evidence type="ECO:0000256" key="2">
    <source>
        <dbReference type="ARBA" id="ARBA00022525"/>
    </source>
</evidence>
<keyword evidence="11" id="KW-1185">Reference proteome</keyword>